<dbReference type="Pfam" id="PF19283">
    <property type="entry name" value="APEH_N"/>
    <property type="match status" value="1"/>
</dbReference>
<comment type="catalytic activity">
    <reaction evidence="1">
        <text>Cleavage of an N-acetyl or N-formyl amino acid from the N-terminus of a polypeptide.</text>
        <dbReference type="EC" id="3.4.19.1"/>
    </reaction>
</comment>
<keyword evidence="12" id="KW-1185">Reference proteome</keyword>
<organism evidence="11 12">
    <name type="scientific">Cryptotermes secundus</name>
    <dbReference type="NCBI Taxonomy" id="105785"/>
    <lineage>
        <taxon>Eukaryota</taxon>
        <taxon>Metazoa</taxon>
        <taxon>Ecdysozoa</taxon>
        <taxon>Arthropoda</taxon>
        <taxon>Hexapoda</taxon>
        <taxon>Insecta</taxon>
        <taxon>Pterygota</taxon>
        <taxon>Neoptera</taxon>
        <taxon>Polyneoptera</taxon>
        <taxon>Dictyoptera</taxon>
        <taxon>Blattodea</taxon>
        <taxon>Blattoidea</taxon>
        <taxon>Termitoidae</taxon>
        <taxon>Kalotermitidae</taxon>
        <taxon>Cryptotermitinae</taxon>
        <taxon>Cryptotermes</taxon>
    </lineage>
</organism>
<evidence type="ECO:0000313" key="12">
    <source>
        <dbReference type="Proteomes" id="UP000235965"/>
    </source>
</evidence>
<dbReference type="SUPFAM" id="SSF82171">
    <property type="entry name" value="DPP6 N-terminal domain-like"/>
    <property type="match status" value="1"/>
</dbReference>
<reference evidence="11 12" key="1">
    <citation type="submission" date="2017-12" db="EMBL/GenBank/DDBJ databases">
        <title>Hemimetabolous genomes reveal molecular basis of termite eusociality.</title>
        <authorList>
            <person name="Harrison M.C."/>
            <person name="Jongepier E."/>
            <person name="Robertson H.M."/>
            <person name="Arning N."/>
            <person name="Bitard-Feildel T."/>
            <person name="Chao H."/>
            <person name="Childers C.P."/>
            <person name="Dinh H."/>
            <person name="Doddapaneni H."/>
            <person name="Dugan S."/>
            <person name="Gowin J."/>
            <person name="Greiner C."/>
            <person name="Han Y."/>
            <person name="Hu H."/>
            <person name="Hughes D.S.T."/>
            <person name="Huylmans A.-K."/>
            <person name="Kemena C."/>
            <person name="Kremer L.P.M."/>
            <person name="Lee S.L."/>
            <person name="Lopez-Ezquerra A."/>
            <person name="Mallet L."/>
            <person name="Monroy-Kuhn J.M."/>
            <person name="Moser A."/>
            <person name="Murali S.C."/>
            <person name="Muzny D.M."/>
            <person name="Otani S."/>
            <person name="Piulachs M.-D."/>
            <person name="Poelchau M."/>
            <person name="Qu J."/>
            <person name="Schaub F."/>
            <person name="Wada-Katsumata A."/>
            <person name="Worley K.C."/>
            <person name="Xie Q."/>
            <person name="Ylla G."/>
            <person name="Poulsen M."/>
            <person name="Gibbs R.A."/>
            <person name="Schal C."/>
            <person name="Richards S."/>
            <person name="Belles X."/>
            <person name="Korb J."/>
            <person name="Bornberg-Bauer E."/>
        </authorList>
    </citation>
    <scope>NUCLEOTIDE SEQUENCE [LARGE SCALE GENOMIC DNA]</scope>
    <source>
        <tissue evidence="11">Whole body</tissue>
    </source>
</reference>
<feature type="domain" description="Acylamino-acid-releasing enzyme N-terminal" evidence="10">
    <location>
        <begin position="11"/>
        <end position="430"/>
    </location>
</feature>
<dbReference type="OrthoDB" id="416344at2759"/>
<evidence type="ECO:0000256" key="1">
    <source>
        <dbReference type="ARBA" id="ARBA00000721"/>
    </source>
</evidence>
<comment type="similarity">
    <text evidence="4">Belongs to the peptidase S9C family.</text>
</comment>
<keyword evidence="7 8" id="KW-0378">Hydrolase</keyword>
<dbReference type="InterPro" id="IPR002470">
    <property type="entry name" value="Peptidase_S9A"/>
</dbReference>
<dbReference type="Proteomes" id="UP000235965">
    <property type="component" value="Unassembled WGS sequence"/>
</dbReference>
<dbReference type="EC" id="3.4.21.-" evidence="8"/>
<gene>
    <name evidence="11" type="ORF">B7P43_G12323</name>
</gene>
<name>A0A2J7RPZ1_9NEOP</name>
<accession>A0A2J7RPZ1</accession>
<dbReference type="PRINTS" id="PR00862">
    <property type="entry name" value="PROLIGOPTASE"/>
</dbReference>
<comment type="caution">
    <text evidence="11">The sequence shown here is derived from an EMBL/GenBank/DDBJ whole genome shotgun (WGS) entry which is preliminary data.</text>
</comment>
<dbReference type="GO" id="GO:0005737">
    <property type="term" value="C:cytoplasm"/>
    <property type="evidence" value="ECO:0007669"/>
    <property type="project" value="UniProtKB-SubCell"/>
</dbReference>
<dbReference type="Pfam" id="PF00326">
    <property type="entry name" value="Peptidase_S9"/>
    <property type="match status" value="1"/>
</dbReference>
<dbReference type="PANTHER" id="PTHR42776:SF4">
    <property type="entry name" value="ACYLAMINO-ACID-RELEASING ENZYME"/>
    <property type="match status" value="1"/>
</dbReference>
<evidence type="ECO:0000256" key="5">
    <source>
        <dbReference type="ARBA" id="ARBA00011881"/>
    </source>
</evidence>
<dbReference type="InterPro" id="IPR001375">
    <property type="entry name" value="Peptidase_S9_cat"/>
</dbReference>
<keyword evidence="8" id="KW-0720">Serine protease</keyword>
<dbReference type="InterPro" id="IPR045550">
    <property type="entry name" value="AARE_N"/>
</dbReference>
<dbReference type="PANTHER" id="PTHR42776">
    <property type="entry name" value="SERINE PEPTIDASE S9 FAMILY MEMBER"/>
    <property type="match status" value="1"/>
</dbReference>
<dbReference type="InterPro" id="IPR029058">
    <property type="entry name" value="AB_hydrolase_fold"/>
</dbReference>
<evidence type="ECO:0000256" key="8">
    <source>
        <dbReference type="RuleBase" id="RU368024"/>
    </source>
</evidence>
<evidence type="ECO:0000259" key="10">
    <source>
        <dbReference type="Pfam" id="PF19283"/>
    </source>
</evidence>
<evidence type="ECO:0000256" key="6">
    <source>
        <dbReference type="ARBA" id="ARBA00022490"/>
    </source>
</evidence>
<evidence type="ECO:0000313" key="11">
    <source>
        <dbReference type="EMBL" id="PNF42907.1"/>
    </source>
</evidence>
<evidence type="ECO:0000256" key="3">
    <source>
        <dbReference type="ARBA" id="ARBA00005228"/>
    </source>
</evidence>
<dbReference type="STRING" id="105785.A0A2J7RPZ1"/>
<dbReference type="AlphaFoldDB" id="A0A2J7RPZ1"/>
<feature type="domain" description="Peptidase S9 prolyl oligopeptidase catalytic" evidence="9">
    <location>
        <begin position="496"/>
        <end position="685"/>
    </location>
</feature>
<keyword evidence="8" id="KW-0645">Protease</keyword>
<evidence type="ECO:0000259" key="9">
    <source>
        <dbReference type="Pfam" id="PF00326"/>
    </source>
</evidence>
<dbReference type="GO" id="GO:0004252">
    <property type="term" value="F:serine-type endopeptidase activity"/>
    <property type="evidence" value="ECO:0007669"/>
    <property type="project" value="UniProtKB-UniRule"/>
</dbReference>
<keyword evidence="6" id="KW-0963">Cytoplasm</keyword>
<dbReference type="GO" id="GO:0008242">
    <property type="term" value="F:omega peptidase activity"/>
    <property type="evidence" value="ECO:0007669"/>
    <property type="project" value="UniProtKB-EC"/>
</dbReference>
<sequence length="709" mass="78984">MSQVDKVVKVFKAVTQYPAPSSARIMNGVAGSSGVTVLSSWSQRSLERGKSVKFQRTHFIDSLQKASDMLPVDTTSELLSGFSKSEEWRGVVRDIPSEPNKKKQHLEVWNHGQLWKSFDLSALEVHGDVYSDYDFRSFEWSPCEEKLLYVAEKKLPKAEPFYKPKSQDSKENGTGDGKAIKGEEYVFRPDWGEQLEGKHQSVVIVCDTKSEMLSVLEGIPDHLSPGQVIWTPDGKGIVGIAWKNEPPRLGLIYCTNRPSYIFHLTADGEFSVLSSEGQAVRSPRFSLNGEHLVWLQRPSGGPHNGAHKLMCCEWNSKQVETIVDIVQQQTLTVGGTPFYGLFNQTLPKRCWAGDASRLLLSTPQQCSIKSYVIDIEDKSVTELDCPEGSQIVLDIWNDMVICTRSSLKLPPILVLGRLPSRGCEHTMVWSVITSWQASLTLDSLACHYMAFTQEEESQACKSFNAIYFGPESGQDHDVPLIVWPHGGPHSAFTDDFKMEAALFALLGFGMLLVNYRGSIGAGQESVEFLLGRIGDSDVKDVHLAVVQALKQFPFLNPNKMVLFGGSHGGFLVTHLSGQFPDLFKAVVARNPVIDIPAMFTITDIPDWAAVETGLSYSELEEMNATAFEKMRKCSPITHVSSVIAPTLLLLGSKDKRVPSSQGIHYYNRLLSNNVKTKLMLYEDNHPLNQVPIEMDNLINSVLWFLQHTV</sequence>
<comment type="similarity">
    <text evidence="3 8">Belongs to the peptidase S9A family.</text>
</comment>
<dbReference type="EMBL" id="NEVH01001352">
    <property type="protein sequence ID" value="PNF42907.1"/>
    <property type="molecule type" value="Genomic_DNA"/>
</dbReference>
<protein>
    <recommendedName>
        <fullName evidence="8">Prolyl endopeptidase</fullName>
        <ecNumber evidence="8">3.4.21.-</ecNumber>
    </recommendedName>
</protein>
<evidence type="ECO:0000256" key="7">
    <source>
        <dbReference type="ARBA" id="ARBA00022801"/>
    </source>
</evidence>
<dbReference type="EMBL" id="NEVH01001352">
    <property type="protein sequence ID" value="PNF42904.1"/>
    <property type="molecule type" value="Genomic_DNA"/>
</dbReference>
<comment type="subunit">
    <text evidence="5">Homotetramer.</text>
</comment>
<dbReference type="GO" id="GO:0006508">
    <property type="term" value="P:proteolysis"/>
    <property type="evidence" value="ECO:0007669"/>
    <property type="project" value="UniProtKB-KW"/>
</dbReference>
<evidence type="ECO:0000256" key="4">
    <source>
        <dbReference type="ARBA" id="ARBA00010040"/>
    </source>
</evidence>
<proteinExistence type="inferred from homology"/>
<dbReference type="InParanoid" id="A0A2J7RPZ1"/>
<evidence type="ECO:0000256" key="2">
    <source>
        <dbReference type="ARBA" id="ARBA00004496"/>
    </source>
</evidence>
<dbReference type="Gene3D" id="3.40.50.1820">
    <property type="entry name" value="alpha/beta hydrolase"/>
    <property type="match status" value="1"/>
</dbReference>
<dbReference type="SUPFAM" id="SSF53474">
    <property type="entry name" value="alpha/beta-Hydrolases"/>
    <property type="match status" value="1"/>
</dbReference>
<comment type="subcellular location">
    <subcellularLocation>
        <location evidence="2">Cytoplasm</location>
    </subcellularLocation>
</comment>